<evidence type="ECO:0000313" key="11">
    <source>
        <dbReference type="EMBL" id="HIW70028.1"/>
    </source>
</evidence>
<dbReference type="GO" id="GO:0006412">
    <property type="term" value="P:translation"/>
    <property type="evidence" value="ECO:0007669"/>
    <property type="project" value="UniProtKB-UniRule"/>
</dbReference>
<reference evidence="11" key="1">
    <citation type="journal article" date="2021" name="PeerJ">
        <title>Extensive microbial diversity within the chicken gut microbiome revealed by metagenomics and culture.</title>
        <authorList>
            <person name="Gilroy R."/>
            <person name="Ravi A."/>
            <person name="Getino M."/>
            <person name="Pursley I."/>
            <person name="Horton D.L."/>
            <person name="Alikhan N.F."/>
            <person name="Baker D."/>
            <person name="Gharbi K."/>
            <person name="Hall N."/>
            <person name="Watson M."/>
            <person name="Adriaenssens E.M."/>
            <person name="Foster-Nyarko E."/>
            <person name="Jarju S."/>
            <person name="Secka A."/>
            <person name="Antonio M."/>
            <person name="Oren A."/>
            <person name="Chaudhuri R.R."/>
            <person name="La Ragione R."/>
            <person name="Hildebrand F."/>
            <person name="Pallen M.J."/>
        </authorList>
    </citation>
    <scope>NUCLEOTIDE SEQUENCE</scope>
    <source>
        <strain evidence="11">ChiHejej3B27-2180</strain>
    </source>
</reference>
<dbReference type="PANTHER" id="PTHR36427:SF3">
    <property type="entry name" value="LARGE RIBOSOMAL SUBUNIT PROTEIN UL1M"/>
    <property type="match status" value="1"/>
</dbReference>
<dbReference type="Pfam" id="PF00687">
    <property type="entry name" value="Ribosomal_L1"/>
    <property type="match status" value="1"/>
</dbReference>
<proteinExistence type="inferred from homology"/>
<evidence type="ECO:0000256" key="3">
    <source>
        <dbReference type="ARBA" id="ARBA00022730"/>
    </source>
</evidence>
<dbReference type="HAMAP" id="MF_01318_B">
    <property type="entry name" value="Ribosomal_uL1_B"/>
    <property type="match status" value="1"/>
</dbReference>
<gene>
    <name evidence="9 11" type="primary">rplA</name>
    <name evidence="11" type="ORF">H9876_01415</name>
</gene>
<dbReference type="FunFam" id="3.40.50.790:FF:000001">
    <property type="entry name" value="50S ribosomal protein L1"/>
    <property type="match status" value="1"/>
</dbReference>
<dbReference type="SUPFAM" id="SSF56808">
    <property type="entry name" value="Ribosomal protein L1"/>
    <property type="match status" value="1"/>
</dbReference>
<evidence type="ECO:0000256" key="8">
    <source>
        <dbReference type="ARBA" id="ARBA00035241"/>
    </source>
</evidence>
<dbReference type="InterPro" id="IPR023674">
    <property type="entry name" value="Ribosomal_uL1-like"/>
</dbReference>
<keyword evidence="6 9" id="KW-0689">Ribosomal protein</keyword>
<dbReference type="InterPro" id="IPR002143">
    <property type="entry name" value="Ribosomal_uL1"/>
</dbReference>
<accession>A0A9D1QNX1</accession>
<dbReference type="CDD" id="cd00403">
    <property type="entry name" value="Ribosomal_L1"/>
    <property type="match status" value="1"/>
</dbReference>
<comment type="caution">
    <text evidence="11">The sequence shown here is derived from an EMBL/GenBank/DDBJ whole genome shotgun (WGS) entry which is preliminary data.</text>
</comment>
<dbReference type="InterPro" id="IPR016095">
    <property type="entry name" value="Ribosomal_uL1_3-a/b-sand"/>
</dbReference>
<comment type="function">
    <text evidence="9">Binds directly to 23S rRNA. The L1 stalk is quite mobile in the ribosome, and is involved in E site tRNA release.</text>
</comment>
<keyword evidence="4 9" id="KW-0810">Translation regulation</keyword>
<dbReference type="Gene3D" id="3.40.50.790">
    <property type="match status" value="1"/>
</dbReference>
<dbReference type="PIRSF" id="PIRSF002155">
    <property type="entry name" value="Ribosomal_L1"/>
    <property type="match status" value="1"/>
</dbReference>
<dbReference type="Gene3D" id="3.30.190.20">
    <property type="match status" value="1"/>
</dbReference>
<dbReference type="Proteomes" id="UP000886878">
    <property type="component" value="Unassembled WGS sequence"/>
</dbReference>
<dbReference type="GO" id="GO:0000049">
    <property type="term" value="F:tRNA binding"/>
    <property type="evidence" value="ECO:0007669"/>
    <property type="project" value="UniProtKB-KW"/>
</dbReference>
<evidence type="ECO:0000256" key="1">
    <source>
        <dbReference type="ARBA" id="ARBA00010531"/>
    </source>
</evidence>
<evidence type="ECO:0000256" key="10">
    <source>
        <dbReference type="RuleBase" id="RU000659"/>
    </source>
</evidence>
<evidence type="ECO:0000256" key="2">
    <source>
        <dbReference type="ARBA" id="ARBA00022491"/>
    </source>
</evidence>
<comment type="similarity">
    <text evidence="1 9 10">Belongs to the universal ribosomal protein uL1 family.</text>
</comment>
<dbReference type="AlphaFoldDB" id="A0A9D1QNX1"/>
<reference evidence="11" key="2">
    <citation type="submission" date="2021-04" db="EMBL/GenBank/DDBJ databases">
        <authorList>
            <person name="Gilroy R."/>
        </authorList>
    </citation>
    <scope>NUCLEOTIDE SEQUENCE</scope>
    <source>
        <strain evidence="11">ChiHejej3B27-2180</strain>
    </source>
</reference>
<dbReference type="InterPro" id="IPR005878">
    <property type="entry name" value="Ribosom_uL1_bac-type"/>
</dbReference>
<dbReference type="PROSITE" id="PS01199">
    <property type="entry name" value="RIBOSOMAL_L1"/>
    <property type="match status" value="1"/>
</dbReference>
<dbReference type="EMBL" id="DXGK01000025">
    <property type="protein sequence ID" value="HIW70028.1"/>
    <property type="molecule type" value="Genomic_DNA"/>
</dbReference>
<evidence type="ECO:0000313" key="12">
    <source>
        <dbReference type="Proteomes" id="UP000886878"/>
    </source>
</evidence>
<sequence>MAKKRGKKYQDALKKVDSSKAYAVKDAVQLVKDIDFANFDSTIEVAFKLNLDTKQADQQLRGAVVLPNGTGKDQTVIVFAKGDKAKDAEEAGADFVGDTDLAEKIQDGWLDFDVAIATPDMMPTVGRLGRILGPKGLMPNPKTGTVTMDVAQAVSDAKAGQVTYRTDRDGNVAVPFGKASFDTDKLVENLKTLADIVVKARPASVKGTYIQHVSIASTFGPSVEIDLDTF</sequence>
<dbReference type="GO" id="GO:0019843">
    <property type="term" value="F:rRNA binding"/>
    <property type="evidence" value="ECO:0007669"/>
    <property type="project" value="UniProtKB-UniRule"/>
</dbReference>
<keyword evidence="2 9" id="KW-0678">Repressor</keyword>
<evidence type="ECO:0000256" key="6">
    <source>
        <dbReference type="ARBA" id="ARBA00022980"/>
    </source>
</evidence>
<keyword evidence="5 9" id="KW-0694">RNA-binding</keyword>
<keyword evidence="3 9" id="KW-0699">rRNA-binding</keyword>
<dbReference type="InterPro" id="IPR023673">
    <property type="entry name" value="Ribosomal_uL1_CS"/>
</dbReference>
<protein>
    <recommendedName>
        <fullName evidence="8 9">Large ribosomal subunit protein uL1</fullName>
    </recommendedName>
</protein>
<organism evidence="11 12">
    <name type="scientific">Candidatus Limosilactobacillus merdipullorum</name>
    <dbReference type="NCBI Taxonomy" id="2838653"/>
    <lineage>
        <taxon>Bacteria</taxon>
        <taxon>Bacillati</taxon>
        <taxon>Bacillota</taxon>
        <taxon>Bacilli</taxon>
        <taxon>Lactobacillales</taxon>
        <taxon>Lactobacillaceae</taxon>
        <taxon>Limosilactobacillus</taxon>
    </lineage>
</organism>
<keyword evidence="9" id="KW-0820">tRNA-binding</keyword>
<comment type="subunit">
    <text evidence="9">Part of the 50S ribosomal subunit.</text>
</comment>
<evidence type="ECO:0000256" key="5">
    <source>
        <dbReference type="ARBA" id="ARBA00022884"/>
    </source>
</evidence>
<dbReference type="PANTHER" id="PTHR36427">
    <property type="entry name" value="54S RIBOSOMAL PROTEIN L1, MITOCHONDRIAL"/>
    <property type="match status" value="1"/>
</dbReference>
<dbReference type="NCBIfam" id="TIGR01169">
    <property type="entry name" value="rplA_bact"/>
    <property type="match status" value="1"/>
</dbReference>
<evidence type="ECO:0000256" key="7">
    <source>
        <dbReference type="ARBA" id="ARBA00023274"/>
    </source>
</evidence>
<evidence type="ECO:0000256" key="4">
    <source>
        <dbReference type="ARBA" id="ARBA00022845"/>
    </source>
</evidence>
<dbReference type="GO" id="GO:0003735">
    <property type="term" value="F:structural constituent of ribosome"/>
    <property type="evidence" value="ECO:0007669"/>
    <property type="project" value="InterPro"/>
</dbReference>
<dbReference type="InterPro" id="IPR028364">
    <property type="entry name" value="Ribosomal_uL1/biogenesis"/>
</dbReference>
<comment type="function">
    <text evidence="9">Protein L1 is also a translational repressor protein, it controls the translation of the L11 operon by binding to its mRNA.</text>
</comment>
<dbReference type="GO" id="GO:0015934">
    <property type="term" value="C:large ribosomal subunit"/>
    <property type="evidence" value="ECO:0007669"/>
    <property type="project" value="InterPro"/>
</dbReference>
<keyword evidence="7 9" id="KW-0687">Ribonucleoprotein</keyword>
<name>A0A9D1QNX1_9LACO</name>
<dbReference type="GO" id="GO:0006417">
    <property type="term" value="P:regulation of translation"/>
    <property type="evidence" value="ECO:0007669"/>
    <property type="project" value="UniProtKB-KW"/>
</dbReference>
<evidence type="ECO:0000256" key="9">
    <source>
        <dbReference type="HAMAP-Rule" id="MF_01318"/>
    </source>
</evidence>